<evidence type="ECO:0000313" key="3">
    <source>
        <dbReference type="Proteomes" id="UP000269157"/>
    </source>
</evidence>
<evidence type="ECO:0008006" key="4">
    <source>
        <dbReference type="Google" id="ProtNLM"/>
    </source>
</evidence>
<dbReference type="AlphaFoldDB" id="A0A497VIX7"/>
<dbReference type="InterPro" id="IPR036182">
    <property type="entry name" value="PCuAC_sf"/>
</dbReference>
<comment type="caution">
    <text evidence="2">The sequence shown here is derived from an EMBL/GenBank/DDBJ whole genome shotgun (WGS) entry which is preliminary data.</text>
</comment>
<dbReference type="Gene3D" id="2.60.40.1890">
    <property type="entry name" value="PCu(A)C copper chaperone"/>
    <property type="match status" value="1"/>
</dbReference>
<proteinExistence type="predicted"/>
<reference evidence="2 3" key="1">
    <citation type="submission" date="2018-10" db="EMBL/GenBank/DDBJ databases">
        <title>Genomic Encyclopedia of Archaeal and Bacterial Type Strains, Phase II (KMG-II): from individual species to whole genera.</title>
        <authorList>
            <person name="Goeker M."/>
        </authorList>
    </citation>
    <scope>NUCLEOTIDE SEQUENCE [LARGE SCALE GENOMIC DNA]</scope>
    <source>
        <strain evidence="2 3">DSM 29466</strain>
    </source>
</reference>
<dbReference type="Proteomes" id="UP000269157">
    <property type="component" value="Unassembled WGS sequence"/>
</dbReference>
<organism evidence="2 3">
    <name type="scientific">Litoreibacter meonggei</name>
    <dbReference type="NCBI Taxonomy" id="1049199"/>
    <lineage>
        <taxon>Bacteria</taxon>
        <taxon>Pseudomonadati</taxon>
        <taxon>Pseudomonadota</taxon>
        <taxon>Alphaproteobacteria</taxon>
        <taxon>Rhodobacterales</taxon>
        <taxon>Roseobacteraceae</taxon>
        <taxon>Litoreibacter</taxon>
    </lineage>
</organism>
<feature type="signal peptide" evidence="1">
    <location>
        <begin position="1"/>
        <end position="24"/>
    </location>
</feature>
<dbReference type="PANTHER" id="PTHR36302">
    <property type="entry name" value="BLR7088 PROTEIN"/>
    <property type="match status" value="1"/>
</dbReference>
<sequence>MKSPVAAVAIALSIFLGLPISSFAGSQDIVVEDAWARASIGKNRPGAAYMTVRNTGTDPVTILSLETPLAMMPDIHRTTTDANGVSSMAPAGEITIAPGEAVSLEPGGLHAMLMRLETPMVEGESFSLTLTFDDGGTVTVDVPILGIAARGPEG</sequence>
<dbReference type="InterPro" id="IPR007410">
    <property type="entry name" value="LpqE-like"/>
</dbReference>
<dbReference type="InterPro" id="IPR058248">
    <property type="entry name" value="Lxx211020-like"/>
</dbReference>
<keyword evidence="3" id="KW-1185">Reference proteome</keyword>
<evidence type="ECO:0000313" key="2">
    <source>
        <dbReference type="EMBL" id="RLJ40598.1"/>
    </source>
</evidence>
<dbReference type="EMBL" id="RCCE01000007">
    <property type="protein sequence ID" value="RLJ40598.1"/>
    <property type="molecule type" value="Genomic_DNA"/>
</dbReference>
<gene>
    <name evidence="2" type="ORF">BCF46_3670</name>
</gene>
<feature type="chain" id="PRO_5019824154" description="Copper(I)-binding protein" evidence="1">
    <location>
        <begin position="25"/>
        <end position="154"/>
    </location>
</feature>
<accession>A0A497VIX7</accession>
<dbReference type="SUPFAM" id="SSF110087">
    <property type="entry name" value="DR1885-like metal-binding protein"/>
    <property type="match status" value="1"/>
</dbReference>
<dbReference type="PANTHER" id="PTHR36302:SF1">
    <property type="entry name" value="COPPER CHAPERONE PCU(A)C"/>
    <property type="match status" value="1"/>
</dbReference>
<protein>
    <recommendedName>
        <fullName evidence="4">Copper(I)-binding protein</fullName>
    </recommendedName>
</protein>
<evidence type="ECO:0000256" key="1">
    <source>
        <dbReference type="SAM" id="SignalP"/>
    </source>
</evidence>
<name>A0A497VIX7_9RHOB</name>
<keyword evidence="1" id="KW-0732">Signal</keyword>
<dbReference type="Pfam" id="PF04314">
    <property type="entry name" value="PCuAC"/>
    <property type="match status" value="1"/>
</dbReference>